<evidence type="ECO:0000313" key="11">
    <source>
        <dbReference type="Proteomes" id="UP000051576"/>
    </source>
</evidence>
<dbReference type="SUPFAM" id="SSF54637">
    <property type="entry name" value="Thioesterase/thiol ester dehydrase-isomerase"/>
    <property type="match status" value="2"/>
</dbReference>
<proteinExistence type="inferred from homology"/>
<reference evidence="10 11" key="1">
    <citation type="journal article" date="2015" name="Genome Announc.">
        <title>Expanding the biotechnology potential of lactobacilli through comparative genomics of 213 strains and associated genera.</title>
        <authorList>
            <person name="Sun Z."/>
            <person name="Harris H.M."/>
            <person name="McCann A."/>
            <person name="Guo C."/>
            <person name="Argimon S."/>
            <person name="Zhang W."/>
            <person name="Yang X."/>
            <person name="Jeffery I.B."/>
            <person name="Cooney J.C."/>
            <person name="Kagawa T.F."/>
            <person name="Liu W."/>
            <person name="Song Y."/>
            <person name="Salvetti E."/>
            <person name="Wrobel A."/>
            <person name="Rasinkangas P."/>
            <person name="Parkhill J."/>
            <person name="Rea M.C."/>
            <person name="O'Sullivan O."/>
            <person name="Ritari J."/>
            <person name="Douillard F.P."/>
            <person name="Paul Ross R."/>
            <person name="Yang R."/>
            <person name="Briner A.E."/>
            <person name="Felis G.E."/>
            <person name="de Vos W.M."/>
            <person name="Barrangou R."/>
            <person name="Klaenhammer T.R."/>
            <person name="Caufield P.W."/>
            <person name="Cui Y."/>
            <person name="Zhang H."/>
            <person name="O'Toole P.W."/>
        </authorList>
    </citation>
    <scope>NUCLEOTIDE SEQUENCE [LARGE SCALE GENOMIC DNA]</scope>
    <source>
        <strain evidence="10 11">DSM 20605</strain>
    </source>
</reference>
<evidence type="ECO:0000256" key="3">
    <source>
        <dbReference type="ARBA" id="ARBA00022801"/>
    </source>
</evidence>
<dbReference type="InterPro" id="IPR029069">
    <property type="entry name" value="HotDog_dom_sf"/>
</dbReference>
<comment type="similarity">
    <text evidence="1">Belongs to the acyl-ACP thioesterase family.</text>
</comment>
<accession>A0A0R2CKN7</accession>
<protein>
    <submittedName>
        <fullName evidence="10">Acyl-acyl carrier protein thioesterase</fullName>
    </submittedName>
</protein>
<evidence type="ECO:0000256" key="7">
    <source>
        <dbReference type="ARBA" id="ARBA00023160"/>
    </source>
</evidence>
<feature type="domain" description="Acyl-ACP thioesterase-like C-terminal" evidence="9">
    <location>
        <begin position="157"/>
        <end position="248"/>
    </location>
</feature>
<dbReference type="OrthoDB" id="9801517at2"/>
<dbReference type="PATRIC" id="fig|1133569.4.peg.810"/>
<dbReference type="InterPro" id="IPR002864">
    <property type="entry name" value="Acyl-ACP_thioesterase_NHD"/>
</dbReference>
<dbReference type="PANTHER" id="PTHR31727">
    <property type="entry name" value="OLEOYL-ACYL CARRIER PROTEIN THIOESTERASE 1, CHLOROPLASTIC"/>
    <property type="match status" value="1"/>
</dbReference>
<name>A0A0R2CKN7_9LACO</name>
<dbReference type="eggNOG" id="COG3884">
    <property type="taxonomic scope" value="Bacteria"/>
</dbReference>
<keyword evidence="5" id="KW-0809">Transit peptide</keyword>
<dbReference type="CDD" id="cd00586">
    <property type="entry name" value="4HBT"/>
    <property type="match status" value="2"/>
</dbReference>
<dbReference type="Gene3D" id="3.10.129.10">
    <property type="entry name" value="Hotdog Thioesterase"/>
    <property type="match status" value="1"/>
</dbReference>
<dbReference type="Pfam" id="PF01643">
    <property type="entry name" value="Acyl-ACP_TE"/>
    <property type="match status" value="1"/>
</dbReference>
<comment type="caution">
    <text evidence="10">The sequence shown here is derived from an EMBL/GenBank/DDBJ whole genome shotgun (WGS) entry which is preliminary data.</text>
</comment>
<dbReference type="PANTHER" id="PTHR31727:SF6">
    <property type="entry name" value="OLEOYL-ACYL CARRIER PROTEIN THIOESTERASE 1, CHLOROPLASTIC"/>
    <property type="match status" value="1"/>
</dbReference>
<evidence type="ECO:0000256" key="5">
    <source>
        <dbReference type="ARBA" id="ARBA00022946"/>
    </source>
</evidence>
<dbReference type="GO" id="GO:0016297">
    <property type="term" value="F:fatty acyl-[ACP] hydrolase activity"/>
    <property type="evidence" value="ECO:0007669"/>
    <property type="project" value="InterPro"/>
</dbReference>
<gene>
    <name evidence="10" type="ORF">FD21_GL000749</name>
</gene>
<dbReference type="Proteomes" id="UP000051576">
    <property type="component" value="Unassembled WGS sequence"/>
</dbReference>
<evidence type="ECO:0000256" key="1">
    <source>
        <dbReference type="ARBA" id="ARBA00006500"/>
    </source>
</evidence>
<dbReference type="InterPro" id="IPR049427">
    <property type="entry name" value="Acyl-ACP_TE_C"/>
</dbReference>
<evidence type="ECO:0000256" key="2">
    <source>
        <dbReference type="ARBA" id="ARBA00022516"/>
    </source>
</evidence>
<keyword evidence="11" id="KW-1185">Reference proteome</keyword>
<dbReference type="AlphaFoldDB" id="A0A0R2CKN7"/>
<evidence type="ECO:0000256" key="4">
    <source>
        <dbReference type="ARBA" id="ARBA00022832"/>
    </source>
</evidence>
<dbReference type="RefSeq" id="WP_010581435.1">
    <property type="nucleotide sequence ID" value="NZ_AHYZ01000194.1"/>
</dbReference>
<organism evidence="10 11">
    <name type="scientific">Liquorilactobacillus vini DSM 20605</name>
    <dbReference type="NCBI Taxonomy" id="1133569"/>
    <lineage>
        <taxon>Bacteria</taxon>
        <taxon>Bacillati</taxon>
        <taxon>Bacillota</taxon>
        <taxon>Bacilli</taxon>
        <taxon>Lactobacillales</taxon>
        <taxon>Lactobacillaceae</taxon>
        <taxon>Liquorilactobacillus</taxon>
    </lineage>
</organism>
<keyword evidence="4" id="KW-0276">Fatty acid metabolism</keyword>
<feature type="domain" description="Acyl-ACP thioesterase N-terminal hotdog" evidence="8">
    <location>
        <begin position="6"/>
        <end position="132"/>
    </location>
</feature>
<dbReference type="STRING" id="1133569.FD21_GL000749"/>
<keyword evidence="3" id="KW-0378">Hydrolase</keyword>
<dbReference type="InterPro" id="IPR045023">
    <property type="entry name" value="FATA/B"/>
</dbReference>
<keyword evidence="7" id="KW-0275">Fatty acid biosynthesis</keyword>
<dbReference type="Pfam" id="PF20791">
    <property type="entry name" value="Acyl-ACP_TE_C"/>
    <property type="match status" value="1"/>
</dbReference>
<dbReference type="GO" id="GO:0000036">
    <property type="term" value="F:acyl carrier activity"/>
    <property type="evidence" value="ECO:0007669"/>
    <property type="project" value="TreeGrafter"/>
</dbReference>
<evidence type="ECO:0000259" key="9">
    <source>
        <dbReference type="Pfam" id="PF20791"/>
    </source>
</evidence>
<sequence>MTAEIFSLDHQIVFYETDQTRQLTAGMLVNLFMLASQEQSNHLDLTAQKVQSMNLGWVVTQHLVTINRLPKLGEKVVIKTQAQNYNRFFCHRYFWLENQTGELLAKMHSVFVLIDQKKRKLTKVLPELVAPYGSVYTNKIEHLSEPKKPNIQPTYPAKTYRVRFMDLDGNHHVNNVHYFDWLIDAMPREFLLTHHLKAVNIRYKHEVYYGQLITSQVSVTDLGQQLISYHQILTQDLENCRAECHWEKMTTLIK</sequence>
<keyword evidence="6" id="KW-0443">Lipid metabolism</keyword>
<dbReference type="EMBL" id="AYYX01000020">
    <property type="protein sequence ID" value="KRM88812.1"/>
    <property type="molecule type" value="Genomic_DNA"/>
</dbReference>
<evidence type="ECO:0000313" key="10">
    <source>
        <dbReference type="EMBL" id="KRM88812.1"/>
    </source>
</evidence>
<evidence type="ECO:0000256" key="6">
    <source>
        <dbReference type="ARBA" id="ARBA00023098"/>
    </source>
</evidence>
<keyword evidence="2" id="KW-0444">Lipid biosynthesis</keyword>
<evidence type="ECO:0000259" key="8">
    <source>
        <dbReference type="Pfam" id="PF01643"/>
    </source>
</evidence>